<dbReference type="RefSeq" id="XP_056478792.1">
    <property type="nucleotide sequence ID" value="XM_056613751.1"/>
</dbReference>
<dbReference type="AlphaFoldDB" id="A0A9W9G3R4"/>
<dbReference type="Proteomes" id="UP001149074">
    <property type="component" value="Unassembled WGS sequence"/>
</dbReference>
<evidence type="ECO:0000313" key="2">
    <source>
        <dbReference type="EMBL" id="KAJ5110722.1"/>
    </source>
</evidence>
<dbReference type="EMBL" id="JAPQKI010000002">
    <property type="protein sequence ID" value="KAJ5110722.1"/>
    <property type="molecule type" value="Genomic_DNA"/>
</dbReference>
<accession>A0A9W9G3R4</accession>
<proteinExistence type="predicted"/>
<gene>
    <name evidence="2" type="ORF">N7532_001257</name>
</gene>
<evidence type="ECO:0000313" key="3">
    <source>
        <dbReference type="Proteomes" id="UP001149074"/>
    </source>
</evidence>
<evidence type="ECO:0000256" key="1">
    <source>
        <dbReference type="SAM" id="MobiDB-lite"/>
    </source>
</evidence>
<dbReference type="OrthoDB" id="5368485at2759"/>
<feature type="compositionally biased region" description="Low complexity" evidence="1">
    <location>
        <begin position="253"/>
        <end position="266"/>
    </location>
</feature>
<reference evidence="2" key="2">
    <citation type="journal article" date="2023" name="IMA Fungus">
        <title>Comparative genomic study of the Penicillium genus elucidates a diverse pangenome and 15 lateral gene transfer events.</title>
        <authorList>
            <person name="Petersen C."/>
            <person name="Sorensen T."/>
            <person name="Nielsen M.R."/>
            <person name="Sondergaard T.E."/>
            <person name="Sorensen J.L."/>
            <person name="Fitzpatrick D.A."/>
            <person name="Frisvad J.C."/>
            <person name="Nielsen K.L."/>
        </authorList>
    </citation>
    <scope>NUCLEOTIDE SEQUENCE</scope>
    <source>
        <strain evidence="2">IBT 30761</strain>
    </source>
</reference>
<name>A0A9W9G3R4_9EURO</name>
<dbReference type="GeneID" id="81352730"/>
<reference evidence="2" key="1">
    <citation type="submission" date="2022-11" db="EMBL/GenBank/DDBJ databases">
        <authorList>
            <person name="Petersen C."/>
        </authorList>
    </citation>
    <scope>NUCLEOTIDE SEQUENCE</scope>
    <source>
        <strain evidence="2">IBT 30761</strain>
    </source>
</reference>
<sequence>MLITPRTYSASQTPEQGAVLTRAEGASRFYTLAGWRQAPAEAILASDMLLVHQTGSVRVGEIARYTLTYTPAADPILPIPSELHVRVKNTSAIPLRAAYLHGPYTLYTACYPAKFDPNSKYDSQESEGSPQFEPYLKAGGNWDATIKIPAHFGDSHALAAGRVEPGHDRSVTWVIEIVSQVIFSSSAVVHFELLVGRDARSMEFFSGGGAGMGPPGKFHEHWLPETRGQQVIATKGVYSKSLTVHVDGTSSLWNSPPLPSKPLSQSTESSTDDVDGIASGLQQLGDFTATPAPKPPKKEFTWWY</sequence>
<comment type="caution">
    <text evidence="2">The sequence shown here is derived from an EMBL/GenBank/DDBJ whole genome shotgun (WGS) entry which is preliminary data.</text>
</comment>
<organism evidence="2 3">
    <name type="scientific">Penicillium argentinense</name>
    <dbReference type="NCBI Taxonomy" id="1131581"/>
    <lineage>
        <taxon>Eukaryota</taxon>
        <taxon>Fungi</taxon>
        <taxon>Dikarya</taxon>
        <taxon>Ascomycota</taxon>
        <taxon>Pezizomycotina</taxon>
        <taxon>Eurotiomycetes</taxon>
        <taxon>Eurotiomycetidae</taxon>
        <taxon>Eurotiales</taxon>
        <taxon>Aspergillaceae</taxon>
        <taxon>Penicillium</taxon>
    </lineage>
</organism>
<keyword evidence="3" id="KW-1185">Reference proteome</keyword>
<protein>
    <submittedName>
        <fullName evidence="2">Uncharacterized protein</fullName>
    </submittedName>
</protein>
<feature type="region of interest" description="Disordered" evidence="1">
    <location>
        <begin position="253"/>
        <end position="304"/>
    </location>
</feature>